<evidence type="ECO:0000313" key="1">
    <source>
        <dbReference type="EMBL" id="WLV24217.1"/>
    </source>
</evidence>
<dbReference type="RefSeq" id="WP_348027015.1">
    <property type="nucleotide sequence ID" value="NZ_CP129113.1"/>
</dbReference>
<evidence type="ECO:0000313" key="2">
    <source>
        <dbReference type="Proteomes" id="UP001180087"/>
    </source>
</evidence>
<protein>
    <submittedName>
        <fullName evidence="1">DUF2691 family protein</fullName>
    </submittedName>
</protein>
<accession>A0ABY9KWY8</accession>
<sequence>MLRGVNVSLSESDGVSIRKLLEPMNFSAYCWKIDRDESYGENDQSLFPLEDTINGEEVNHSIKHGDSYTIYFLDMKAFPSEADMLEIETYHDFLESACEIIILVADGAYIEIYAKDFVLLKDIYENALKNSIEKVEYITEENDGRTRMTVW</sequence>
<keyword evidence="2" id="KW-1185">Reference proteome</keyword>
<dbReference type="Proteomes" id="UP001180087">
    <property type="component" value="Chromosome"/>
</dbReference>
<organism evidence="1 2">
    <name type="scientific">Aciduricibacillus chroicocephali</name>
    <dbReference type="NCBI Taxonomy" id="3054939"/>
    <lineage>
        <taxon>Bacteria</taxon>
        <taxon>Bacillati</taxon>
        <taxon>Bacillota</taxon>
        <taxon>Bacilli</taxon>
        <taxon>Bacillales</taxon>
        <taxon>Bacillaceae</taxon>
        <taxon>Aciduricibacillus</taxon>
    </lineage>
</organism>
<name>A0ABY9KWY8_9BACI</name>
<proteinExistence type="predicted"/>
<reference evidence="1" key="1">
    <citation type="submission" date="2023-06" db="EMBL/GenBank/DDBJ databases">
        <title>A Treasure from Seagulls: Isolation and Description of Aciduricobacillus qingdaonensis gen. nov., sp. nov., a Rare Obligately Uric Acid-utilizing Member in the Family Bacillaceae.</title>
        <authorList>
            <person name="Liu W."/>
            <person name="Wang B."/>
        </authorList>
    </citation>
    <scope>NUCLEOTIDE SEQUENCE</scope>
    <source>
        <strain evidence="1">44XB</strain>
    </source>
</reference>
<dbReference type="Pfam" id="PF10903">
    <property type="entry name" value="DUF2691"/>
    <property type="match status" value="1"/>
</dbReference>
<dbReference type="InterPro" id="IPR020216">
    <property type="entry name" value="Uncharacterised_YncE"/>
</dbReference>
<dbReference type="EMBL" id="CP129113">
    <property type="protein sequence ID" value="WLV24217.1"/>
    <property type="molecule type" value="Genomic_DNA"/>
</dbReference>
<gene>
    <name evidence="1" type="ORF">QR721_11305</name>
</gene>